<dbReference type="EMBL" id="NHTK01006033">
    <property type="protein sequence ID" value="PPQ66827.1"/>
    <property type="molecule type" value="Genomic_DNA"/>
</dbReference>
<reference evidence="2 3" key="1">
    <citation type="journal article" date="2018" name="Evol. Lett.">
        <title>Horizontal gene cluster transfer increased hallucinogenic mushroom diversity.</title>
        <authorList>
            <person name="Reynolds H.T."/>
            <person name="Vijayakumar V."/>
            <person name="Gluck-Thaler E."/>
            <person name="Korotkin H.B."/>
            <person name="Matheny P.B."/>
            <person name="Slot J.C."/>
        </authorList>
    </citation>
    <scope>NUCLEOTIDE SEQUENCE [LARGE SCALE GENOMIC DNA]</scope>
    <source>
        <strain evidence="2 3">2629</strain>
    </source>
</reference>
<evidence type="ECO:0000313" key="3">
    <source>
        <dbReference type="Proteomes" id="UP000284842"/>
    </source>
</evidence>
<dbReference type="OrthoDB" id="3153758at2759"/>
<dbReference type="Proteomes" id="UP000284842">
    <property type="component" value="Unassembled WGS sequence"/>
</dbReference>
<dbReference type="InParanoid" id="A0A409VKR9"/>
<gene>
    <name evidence="2" type="ORF">CVT24_008686</name>
</gene>
<dbReference type="AlphaFoldDB" id="A0A409VKR9"/>
<organism evidence="2 3">
    <name type="scientific">Panaeolus cyanescens</name>
    <dbReference type="NCBI Taxonomy" id="181874"/>
    <lineage>
        <taxon>Eukaryota</taxon>
        <taxon>Fungi</taxon>
        <taxon>Dikarya</taxon>
        <taxon>Basidiomycota</taxon>
        <taxon>Agaricomycotina</taxon>
        <taxon>Agaricomycetes</taxon>
        <taxon>Agaricomycetidae</taxon>
        <taxon>Agaricales</taxon>
        <taxon>Agaricineae</taxon>
        <taxon>Galeropsidaceae</taxon>
        <taxon>Panaeolus</taxon>
    </lineage>
</organism>
<feature type="region of interest" description="Disordered" evidence="1">
    <location>
        <begin position="154"/>
        <end position="184"/>
    </location>
</feature>
<accession>A0A409VKR9</accession>
<proteinExistence type="predicted"/>
<sequence>MLPAQHKNTGLGRTCDTIRELENPSSTQSRIPGSSQRSGLPFSSFICLLQAAGHTPLVITVITQPRRFLFYGQADENGGPSVVPTTSFTSQQKDLLPQHASSCDASRIAHSDVDLWDNLWEDTSSKIHKLLAVYPFLLPVPSFVPLLSAVSSSTSTTPSTSQSLPDASHPPIPDPDTELATPTWENLRPGEHCLRYATREYTARLANAPPGAEGFRACKTTPVIIHGREMLPTFCQDLGFGRGVWGFWSVDFDEPGCQTKWGRFMDLGCEDSLVDSDETPPVRRMESKLKNLQPGSNWQIMCVTTPADIAGQHFATPAQCMNAGKNGVFGFWEIQDTACES</sequence>
<keyword evidence="3" id="KW-1185">Reference proteome</keyword>
<evidence type="ECO:0000313" key="2">
    <source>
        <dbReference type="EMBL" id="PPQ66827.1"/>
    </source>
</evidence>
<protein>
    <submittedName>
        <fullName evidence="2">Uncharacterized protein</fullName>
    </submittedName>
</protein>
<feature type="compositionally biased region" description="Low complexity" evidence="1">
    <location>
        <begin position="154"/>
        <end position="165"/>
    </location>
</feature>
<comment type="caution">
    <text evidence="2">The sequence shown here is derived from an EMBL/GenBank/DDBJ whole genome shotgun (WGS) entry which is preliminary data.</text>
</comment>
<evidence type="ECO:0000256" key="1">
    <source>
        <dbReference type="SAM" id="MobiDB-lite"/>
    </source>
</evidence>
<name>A0A409VKR9_9AGAR</name>